<dbReference type="InterPro" id="IPR032628">
    <property type="entry name" value="AC_N"/>
</dbReference>
<comment type="catalytic activity">
    <reaction evidence="1">
        <text>ATP = 3',5'-cyclic AMP + diphosphate</text>
        <dbReference type="Rhea" id="RHEA:15389"/>
        <dbReference type="ChEBI" id="CHEBI:30616"/>
        <dbReference type="ChEBI" id="CHEBI:33019"/>
        <dbReference type="ChEBI" id="CHEBI:58165"/>
        <dbReference type="EC" id="4.6.1.1"/>
    </reaction>
</comment>
<dbReference type="Pfam" id="PF16214">
    <property type="entry name" value="AC_N"/>
    <property type="match status" value="1"/>
</dbReference>
<dbReference type="GO" id="GO:0035556">
    <property type="term" value="P:intracellular signal transduction"/>
    <property type="evidence" value="ECO:0007669"/>
    <property type="project" value="InterPro"/>
</dbReference>
<evidence type="ECO:0000256" key="7">
    <source>
        <dbReference type="ARBA" id="ARBA00022741"/>
    </source>
</evidence>
<name>A0AAV4X5C4_CAEEX</name>
<dbReference type="Pfam" id="PF00211">
    <property type="entry name" value="Guanylate_cyc"/>
    <property type="match status" value="2"/>
</dbReference>
<keyword evidence="8" id="KW-0067">ATP-binding</keyword>
<dbReference type="SUPFAM" id="SSF55073">
    <property type="entry name" value="Nucleotide cyclase"/>
    <property type="match status" value="2"/>
</dbReference>
<dbReference type="SMART" id="SM00044">
    <property type="entry name" value="CYCc"/>
    <property type="match status" value="2"/>
</dbReference>
<evidence type="ECO:0000256" key="14">
    <source>
        <dbReference type="RuleBase" id="RU000405"/>
    </source>
</evidence>
<keyword evidence="12 15" id="KW-0472">Membrane</keyword>
<evidence type="ECO:0000256" key="11">
    <source>
        <dbReference type="ARBA" id="ARBA00022998"/>
    </source>
</evidence>
<dbReference type="CDD" id="cd07302">
    <property type="entry name" value="CHD"/>
    <property type="match status" value="2"/>
</dbReference>
<feature type="transmembrane region" description="Helical" evidence="15">
    <location>
        <begin position="144"/>
        <end position="164"/>
    </location>
</feature>
<feature type="transmembrane region" description="Helical" evidence="15">
    <location>
        <begin position="114"/>
        <end position="132"/>
    </location>
</feature>
<feature type="transmembrane region" description="Helical" evidence="15">
    <location>
        <begin position="656"/>
        <end position="682"/>
    </location>
</feature>
<comment type="similarity">
    <text evidence="14">Belongs to the adenylyl cyclase class-4/guanylyl cyclase family.</text>
</comment>
<dbReference type="InterPro" id="IPR001054">
    <property type="entry name" value="A/G_cyclase"/>
</dbReference>
<dbReference type="GO" id="GO:0004016">
    <property type="term" value="F:adenylate cyclase activity"/>
    <property type="evidence" value="ECO:0007669"/>
    <property type="project" value="UniProtKB-EC"/>
</dbReference>
<dbReference type="EC" id="4.6.1.1" evidence="4"/>
<organism evidence="17 18">
    <name type="scientific">Caerostris extrusa</name>
    <name type="common">Bark spider</name>
    <name type="synonym">Caerostris bankana</name>
    <dbReference type="NCBI Taxonomy" id="172846"/>
    <lineage>
        <taxon>Eukaryota</taxon>
        <taxon>Metazoa</taxon>
        <taxon>Ecdysozoa</taxon>
        <taxon>Arthropoda</taxon>
        <taxon>Chelicerata</taxon>
        <taxon>Arachnida</taxon>
        <taxon>Araneae</taxon>
        <taxon>Araneomorphae</taxon>
        <taxon>Entelegynae</taxon>
        <taxon>Araneoidea</taxon>
        <taxon>Araneidae</taxon>
        <taxon>Caerostris</taxon>
    </lineage>
</organism>
<dbReference type="GO" id="GO:0005524">
    <property type="term" value="F:ATP binding"/>
    <property type="evidence" value="ECO:0007669"/>
    <property type="project" value="UniProtKB-KW"/>
</dbReference>
<evidence type="ECO:0000256" key="13">
    <source>
        <dbReference type="ARBA" id="ARBA00023239"/>
    </source>
</evidence>
<evidence type="ECO:0000313" key="18">
    <source>
        <dbReference type="Proteomes" id="UP001054945"/>
    </source>
</evidence>
<sequence length="1108" mass="126897">MAFVVGKIPDCSDMAGLDLLARKSLEHGSEASILLSNSSVGTSEEQRQDHWSWKHLSEQFCIKNAESLFKKYQSRLHHAMLILALTANVISGLLAILLLYFFSNNSLESIKVPLAMRIGVTLTSLILYIISYQEKWFFSSHSRIIVSCFLLILNVAAESTSSIQRLMGGHHAGPRFSAYYLLISSIFLPFPRWYQVGSATAVVTLFELIISGLSYGLEGSLKWNQMCADVIFYVAVVLMGLYIRFLMEFTNRKAFLDRRECFESKFHLQYEKDQEERLLLSVLPKHISVQVKDVIRNVMRNIQLAPMPQRPFTDLFIEKHKDVSILYADIVNSVALTASLHGSELVETLNELFGRFDDKAEENSCLRIKLLGDCYYCVSGLPSYDVLHADHCVQMALDMIDIIRKFREETHVNVDMRIGVHSGYVLSGLIGLRKWQFDIWSRDVTIASRMEQSGSPGLFLSDDLNFFPGCVHVSRTTKDLLKGNYNIEENLNLRDDYLQKLDIETFFIKPFKKLQPFQVKDTLYVPANLEKSPGHGRRVSSPNYEKYKRRQSSAVEVLSSRRRTVLGFSLLHFHQMITQVNESMEDAIDAMALSKKDQWFKPEGIQPLLLTFRDVSLEVPFLRRRDPLFKYSLLAVLFMCFFLTAISALLKPSFNLFWIPSCIVFLVVIVSIILLWIPVIWKMIKKSTNIPLHSVLKQASNSFLLRSILFCLLSLLLMTTAMMGMEDCGNKRQAPSFLENRTVPVDHSIACENPWYFTWCAILSMISVSVFLRIHFSIKLLINGSLVAASSSVVYNKSDLFYKTFLQDWHHMPAGVDQYWCLLVTLFTLHLLDRQVEYIGRLDYLWKRKLKKEQEEAATMGLVNRTLLQNILPVHVAQYYLTQESVHFNLDLYHEEYSSVAVMFASIPNYMDYYSESLKNDEGRECLKVLHNIICEFDKLLYEPPFLKLEKIKTIGSTYMAAAGLQPGRNSSRTSYESFGPEEDATQNVLAMTRFALTIMDALQEMNRKDWQQNFQRFHLRIGIAVGPVLAGVVGSSKPQYDIWGDTVNIASRMDSTGVTGVIQVTEHVADILKESSKYDIKCRGKIFIKGKGWMTTYLVYPCEVTRL</sequence>
<evidence type="ECO:0000259" key="16">
    <source>
        <dbReference type="PROSITE" id="PS50125"/>
    </source>
</evidence>
<feature type="transmembrane region" description="Helical" evidence="15">
    <location>
        <begin position="79"/>
        <end position="102"/>
    </location>
</feature>
<dbReference type="EMBL" id="BPLR01017199">
    <property type="protein sequence ID" value="GIY89375.1"/>
    <property type="molecule type" value="Genomic_DNA"/>
</dbReference>
<keyword evidence="13 14" id="KW-0456">Lyase</keyword>
<comment type="subcellular location">
    <subcellularLocation>
        <location evidence="3">Membrane</location>
        <topology evidence="3">Multi-pass membrane protein</topology>
    </subcellularLocation>
</comment>
<dbReference type="InterPro" id="IPR018297">
    <property type="entry name" value="A/G_cyclase_CS"/>
</dbReference>
<dbReference type="GO" id="GO:0005886">
    <property type="term" value="C:plasma membrane"/>
    <property type="evidence" value="ECO:0007669"/>
    <property type="project" value="TreeGrafter"/>
</dbReference>
<dbReference type="PANTHER" id="PTHR45627">
    <property type="entry name" value="ADENYLATE CYCLASE TYPE 1"/>
    <property type="match status" value="1"/>
</dbReference>
<dbReference type="PROSITE" id="PS50125">
    <property type="entry name" value="GUANYLATE_CYCLASE_2"/>
    <property type="match status" value="2"/>
</dbReference>
<comment type="cofactor">
    <cofactor evidence="2">
        <name>Mg(2+)</name>
        <dbReference type="ChEBI" id="CHEBI:18420"/>
    </cofactor>
</comment>
<dbReference type="GO" id="GO:0046872">
    <property type="term" value="F:metal ion binding"/>
    <property type="evidence" value="ECO:0007669"/>
    <property type="project" value="UniProtKB-KW"/>
</dbReference>
<feature type="transmembrane region" description="Helical" evidence="15">
    <location>
        <begin position="703"/>
        <end position="725"/>
    </location>
</feature>
<dbReference type="InterPro" id="IPR029787">
    <property type="entry name" value="Nucleotide_cyclase"/>
</dbReference>
<dbReference type="AlphaFoldDB" id="A0AAV4X5C4"/>
<keyword evidence="10 15" id="KW-1133">Transmembrane helix</keyword>
<dbReference type="GO" id="GO:0006171">
    <property type="term" value="P:cAMP biosynthetic process"/>
    <property type="evidence" value="ECO:0007669"/>
    <property type="project" value="UniProtKB-KW"/>
</dbReference>
<comment type="caution">
    <text evidence="17">The sequence shown here is derived from an EMBL/GenBank/DDBJ whole genome shotgun (WGS) entry which is preliminary data.</text>
</comment>
<dbReference type="PANTHER" id="PTHR45627:SF12">
    <property type="entry name" value="ADENYLATE CYCLASE TYPE 2"/>
    <property type="match status" value="1"/>
</dbReference>
<feature type="transmembrane region" description="Helical" evidence="15">
    <location>
        <begin position="201"/>
        <end position="217"/>
    </location>
</feature>
<dbReference type="FunFam" id="3.30.70.1230:FF:000008">
    <property type="entry name" value="Adenylate cyclase type 9"/>
    <property type="match status" value="1"/>
</dbReference>
<evidence type="ECO:0000313" key="17">
    <source>
        <dbReference type="EMBL" id="GIY89375.1"/>
    </source>
</evidence>
<evidence type="ECO:0000256" key="1">
    <source>
        <dbReference type="ARBA" id="ARBA00001593"/>
    </source>
</evidence>
<evidence type="ECO:0000256" key="4">
    <source>
        <dbReference type="ARBA" id="ARBA00012201"/>
    </source>
</evidence>
<keyword evidence="7" id="KW-0547">Nucleotide-binding</keyword>
<gene>
    <name evidence="17" type="primary">Adcy2</name>
    <name evidence="17" type="ORF">CEXT_791321</name>
</gene>
<evidence type="ECO:0000256" key="2">
    <source>
        <dbReference type="ARBA" id="ARBA00001946"/>
    </source>
</evidence>
<feature type="domain" description="Guanylate cyclase" evidence="16">
    <location>
        <begin position="324"/>
        <end position="451"/>
    </location>
</feature>
<reference evidence="17 18" key="1">
    <citation type="submission" date="2021-06" db="EMBL/GenBank/DDBJ databases">
        <title>Caerostris extrusa draft genome.</title>
        <authorList>
            <person name="Kono N."/>
            <person name="Arakawa K."/>
        </authorList>
    </citation>
    <scope>NUCLEOTIDE SEQUENCE [LARGE SCALE GENOMIC DNA]</scope>
</reference>
<dbReference type="Gene3D" id="3.30.70.1230">
    <property type="entry name" value="Nucleotide cyclase"/>
    <property type="match status" value="2"/>
</dbReference>
<feature type="domain" description="Guanylate cyclase" evidence="16">
    <location>
        <begin position="901"/>
        <end position="1055"/>
    </location>
</feature>
<protein>
    <recommendedName>
        <fullName evidence="4">adenylate cyclase</fullName>
        <ecNumber evidence="4">4.6.1.1</ecNumber>
    </recommendedName>
</protein>
<feature type="transmembrane region" description="Helical" evidence="15">
    <location>
        <begin position="223"/>
        <end position="243"/>
    </location>
</feature>
<evidence type="ECO:0000256" key="15">
    <source>
        <dbReference type="SAM" id="Phobius"/>
    </source>
</evidence>
<keyword evidence="5 15" id="KW-0812">Transmembrane</keyword>
<keyword evidence="9" id="KW-0460">Magnesium</keyword>
<dbReference type="PROSITE" id="PS00452">
    <property type="entry name" value="GUANYLATE_CYCLASE_1"/>
    <property type="match status" value="1"/>
</dbReference>
<keyword evidence="11" id="KW-0115">cAMP biosynthesis</keyword>
<dbReference type="GO" id="GO:0007193">
    <property type="term" value="P:adenylate cyclase-inhibiting G protein-coupled receptor signaling pathway"/>
    <property type="evidence" value="ECO:0007669"/>
    <property type="project" value="TreeGrafter"/>
</dbReference>
<evidence type="ECO:0000256" key="6">
    <source>
        <dbReference type="ARBA" id="ARBA00022723"/>
    </source>
</evidence>
<keyword evidence="6" id="KW-0479">Metal-binding</keyword>
<dbReference type="GO" id="GO:0007189">
    <property type="term" value="P:adenylate cyclase-activating G protein-coupled receptor signaling pathway"/>
    <property type="evidence" value="ECO:0007669"/>
    <property type="project" value="TreeGrafter"/>
</dbReference>
<evidence type="ECO:0000256" key="8">
    <source>
        <dbReference type="ARBA" id="ARBA00022840"/>
    </source>
</evidence>
<feature type="transmembrane region" description="Helical" evidence="15">
    <location>
        <begin position="756"/>
        <end position="776"/>
    </location>
</feature>
<evidence type="ECO:0000256" key="5">
    <source>
        <dbReference type="ARBA" id="ARBA00022692"/>
    </source>
</evidence>
<proteinExistence type="inferred from homology"/>
<evidence type="ECO:0000256" key="12">
    <source>
        <dbReference type="ARBA" id="ARBA00023136"/>
    </source>
</evidence>
<evidence type="ECO:0000256" key="3">
    <source>
        <dbReference type="ARBA" id="ARBA00004141"/>
    </source>
</evidence>
<keyword evidence="18" id="KW-1185">Reference proteome</keyword>
<evidence type="ECO:0000256" key="10">
    <source>
        <dbReference type="ARBA" id="ARBA00022989"/>
    </source>
</evidence>
<dbReference type="FunFam" id="3.30.70.1230:FF:000024">
    <property type="entry name" value="ACXA, isoform A"/>
    <property type="match status" value="1"/>
</dbReference>
<accession>A0AAV4X5C4</accession>
<feature type="transmembrane region" description="Helical" evidence="15">
    <location>
        <begin position="631"/>
        <end position="650"/>
    </location>
</feature>
<dbReference type="Proteomes" id="UP001054945">
    <property type="component" value="Unassembled WGS sequence"/>
</dbReference>
<evidence type="ECO:0000256" key="9">
    <source>
        <dbReference type="ARBA" id="ARBA00022842"/>
    </source>
</evidence>